<dbReference type="SMART" id="SM00195">
    <property type="entry name" value="DSPc"/>
    <property type="match status" value="1"/>
</dbReference>
<feature type="region of interest" description="Disordered" evidence="9">
    <location>
        <begin position="1"/>
        <end position="40"/>
    </location>
</feature>
<gene>
    <name evidence="13" type="ORF">Bpfe_016419</name>
</gene>
<evidence type="ECO:0000256" key="9">
    <source>
        <dbReference type="SAM" id="MobiDB-lite"/>
    </source>
</evidence>
<feature type="domain" description="Tyrosine specific protein phosphatases" evidence="11">
    <location>
        <begin position="384"/>
        <end position="441"/>
    </location>
</feature>
<name>A0AAD8F736_BIOPF</name>
<comment type="subcellular location">
    <subcellularLocation>
        <location evidence="1">Cytoplasm</location>
        <location evidence="1">Cytoskeleton</location>
    </subcellularLocation>
</comment>
<sequence length="1559" mass="173440">MALVTIQRSPSPSTDPELDGVDSTEDASEGKSQLRKRSKTSREKLRKIFSTVRFISKLRPCLSESYFTVKGAALILPHNECTKKTSKKSHGGEIQSHLQSMLHLLRPEDTIKIAVRLEDVNCWSRYMALVSTRGRQDTEEAVILGIDCSITEAFIGLVLPIWMGLKLKLGGDGGFSLCTDEQRYLFKPVSVQAMWSAIQSLVKVMHIAEDMKYIHDGLTHTWVGYYKSHIDRRDAARALAWNVEGVEVFAPSSLSIKTDDEDKVIKQAISQKLKEVMMSVDLDEATSVMLRKKVEEGLVMSLIEFKSYFDEEVMRILGQMDEPSKILDYLYLGSEWNASNLDELNSKGIGYILNVTREIDNFFVGMFQYYNVRVLDVEEEELLRHWDKTYKFITKARNHNSKVLVHCKMGVSRSASTVMAYLMKEKRWTVSEAFDFVKERRGCVNPNPGFMEQLSTYQGILTARLVVFFFPDPCNQRDIFRSKSNQNLLEENLAETAELGQGSFLGASLFTMMSHSDWPMASGGVALKEEWLSEMLTSDFAADRELEAAESRSADSVEEAVPDVRTPPPIEVFDFSQDLPSSCASSSAASFSKACLDRQISPDSEMTESGPYASLASSSQHSGSLGPRIKPDCSWIKLETEDSNIDKVEDCIVRTDSIHIPDSKTLTCFNTQGTAPSPELGDTQIDSAGGTSGYHLTDAVEAASPNLSHFSPSAAKIQVISAQDNAKCDPAKFNIGDIQICRELASGSPCIVDSISNDPLSTYYSSTDLEDNFSTAVDAGTSGLLVSTSSPEVSVIEVTDHSIEEKELLSATGDKTDDPKTAKIEISRIEMGVRQYFLKEKIPWNIGKVKKMREDINKTGQILQDFEINKMDIKSPEQEFIEFKDKESSDDSNLLDRTAYHQHPTLSQSQSCMELSSMADMDGGYMSLYEREEIPLEPGTVRRTKQEIENRQRFFSGEGDDIFYSTRPVQRSSSLKHEGEKSRLKTYWRLTHCPILSPIWGKSLNDLSSLDLSDHTLTSLSSASSIKKPEKPPLRDDSMAYPAVAANVTLHILGDEATPIKSGLVRKQKMELEGRYEPDKGQYRSLVSPEMTHPVAILGYTSSNLDHAKIEPVEHSLLNSNANIRDMPLEETHLAKSNLDSKTLALIREIGSALLMSPASSESSEKDEESYTNKVKYLVRKIEKKTNSAVHVENPGLDTESKRCEDKFRFSSNKDRVSGRTLSTGDIDTSSFSESWQKLASPIAVVRHAFKPDKQECHSPTSRSFNLRLLLEDKHNVAPSSLEFVQAEPITFVCGSSLASSSAVSSPQSSTYSPHSPLGDASMEPSVVRNLVDKFETQAPEVDQNITSYSDFPGGLASTCSSEQSNCSALDNLASPSLDQSLFTHRYYDKSKATSVSLDIPFSASLQTLSNRQVSLDSGMQLPSKNTTKLNTSPFEIKVELYETTDTVMRPTASKQGKIPLSSTTFDKPAPLPFNKINLQCSEPKAWRPVRPLSAECPSTDSESSPSSDRSKGRRSLGFEEFQPNEEGRKIRRLQHGKSHPLTHLTENPLRKGPFYSSI</sequence>
<evidence type="ECO:0000256" key="4">
    <source>
        <dbReference type="ARBA" id="ARBA00022490"/>
    </source>
</evidence>
<dbReference type="InterPro" id="IPR014876">
    <property type="entry name" value="DEK_C"/>
</dbReference>
<feature type="compositionally biased region" description="Acidic residues" evidence="9">
    <location>
        <begin position="16"/>
        <end position="27"/>
    </location>
</feature>
<dbReference type="InterPro" id="IPR016130">
    <property type="entry name" value="Tyr_Pase_AS"/>
</dbReference>
<dbReference type="InterPro" id="IPR000387">
    <property type="entry name" value="Tyr_Pase_dom"/>
</dbReference>
<evidence type="ECO:0000313" key="13">
    <source>
        <dbReference type="EMBL" id="KAK0054152.1"/>
    </source>
</evidence>
<comment type="caution">
    <text evidence="13">The sequence shown here is derived from an EMBL/GenBank/DDBJ whole genome shotgun (WGS) entry which is preliminary data.</text>
</comment>
<feature type="compositionally biased region" description="Low complexity" evidence="9">
    <location>
        <begin position="613"/>
        <end position="626"/>
    </location>
</feature>
<feature type="compositionally biased region" description="Polar residues" evidence="9">
    <location>
        <begin position="1"/>
        <end position="14"/>
    </location>
</feature>
<proteinExistence type="inferred from homology"/>
<dbReference type="InterPro" id="IPR020422">
    <property type="entry name" value="TYR_PHOSPHATASE_DUAL_dom"/>
</dbReference>
<keyword evidence="7" id="KW-0206">Cytoskeleton</keyword>
<keyword evidence="4" id="KW-0963">Cytoplasm</keyword>
<keyword evidence="6" id="KW-0904">Protein phosphatase</keyword>
<dbReference type="EMBL" id="JASAOG010000080">
    <property type="protein sequence ID" value="KAK0054152.1"/>
    <property type="molecule type" value="Genomic_DNA"/>
</dbReference>
<evidence type="ECO:0000256" key="3">
    <source>
        <dbReference type="ARBA" id="ARBA00013081"/>
    </source>
</evidence>
<organism evidence="13 14">
    <name type="scientific">Biomphalaria pfeifferi</name>
    <name type="common">Bloodfluke planorb</name>
    <name type="synonym">Freshwater snail</name>
    <dbReference type="NCBI Taxonomy" id="112525"/>
    <lineage>
        <taxon>Eukaryota</taxon>
        <taxon>Metazoa</taxon>
        <taxon>Spiralia</taxon>
        <taxon>Lophotrochozoa</taxon>
        <taxon>Mollusca</taxon>
        <taxon>Gastropoda</taxon>
        <taxon>Heterobranchia</taxon>
        <taxon>Euthyneura</taxon>
        <taxon>Panpulmonata</taxon>
        <taxon>Hygrophila</taxon>
        <taxon>Lymnaeoidea</taxon>
        <taxon>Planorbidae</taxon>
        <taxon>Biomphalaria</taxon>
    </lineage>
</organism>
<dbReference type="Gene3D" id="3.90.190.10">
    <property type="entry name" value="Protein tyrosine phosphatase superfamily"/>
    <property type="match status" value="1"/>
</dbReference>
<dbReference type="PROSITE" id="PS50056">
    <property type="entry name" value="TYR_PHOSPHATASE_2"/>
    <property type="match status" value="1"/>
</dbReference>
<dbReference type="PANTHER" id="PTHR45864:SF2">
    <property type="entry name" value="PROTEIN PHOSPHATASE SLINGSHOT"/>
    <property type="match status" value="1"/>
</dbReference>
<dbReference type="FunFam" id="3.90.190.10:FF:000004">
    <property type="entry name" value="Protein phosphatase Slingshot homolog 2"/>
    <property type="match status" value="1"/>
</dbReference>
<comment type="catalytic activity">
    <reaction evidence="8">
        <text>O-phospho-L-threonyl-[protein] + H2O = L-threonyl-[protein] + phosphate</text>
        <dbReference type="Rhea" id="RHEA:47004"/>
        <dbReference type="Rhea" id="RHEA-COMP:11060"/>
        <dbReference type="Rhea" id="RHEA-COMP:11605"/>
        <dbReference type="ChEBI" id="CHEBI:15377"/>
        <dbReference type="ChEBI" id="CHEBI:30013"/>
        <dbReference type="ChEBI" id="CHEBI:43474"/>
        <dbReference type="ChEBI" id="CHEBI:61977"/>
        <dbReference type="EC" id="3.1.3.16"/>
    </reaction>
</comment>
<reference evidence="13" key="2">
    <citation type="submission" date="2023-04" db="EMBL/GenBank/DDBJ databases">
        <authorList>
            <person name="Bu L."/>
            <person name="Lu L."/>
            <person name="Laidemitt M.R."/>
            <person name="Zhang S.M."/>
            <person name="Mutuku M."/>
            <person name="Mkoji G."/>
            <person name="Steinauer M."/>
            <person name="Loker E.S."/>
        </authorList>
    </citation>
    <scope>NUCLEOTIDE SEQUENCE</scope>
    <source>
        <strain evidence="13">KasaAsao</strain>
        <tissue evidence="13">Whole Snail</tissue>
    </source>
</reference>
<dbReference type="Proteomes" id="UP001233172">
    <property type="component" value="Unassembled WGS sequence"/>
</dbReference>
<protein>
    <recommendedName>
        <fullName evidence="3">protein-serine/threonine phosphatase</fullName>
        <ecNumber evidence="3">3.1.3.16</ecNumber>
    </recommendedName>
</protein>
<dbReference type="SUPFAM" id="SSF52799">
    <property type="entry name" value="(Phosphotyrosine protein) phosphatases II"/>
    <property type="match status" value="1"/>
</dbReference>
<feature type="compositionally biased region" description="Basic residues" evidence="9">
    <location>
        <begin position="1530"/>
        <end position="1541"/>
    </location>
</feature>
<accession>A0AAD8F736</accession>
<comment type="similarity">
    <text evidence="2">Belongs to the protein-tyrosine phosphatase family.</text>
</comment>
<evidence type="ECO:0000259" key="12">
    <source>
        <dbReference type="PROSITE" id="PS51998"/>
    </source>
</evidence>
<dbReference type="PROSITE" id="PS50054">
    <property type="entry name" value="TYR_PHOSPHATASE_DUAL"/>
    <property type="match status" value="1"/>
</dbReference>
<dbReference type="GO" id="GO:0003779">
    <property type="term" value="F:actin binding"/>
    <property type="evidence" value="ECO:0007669"/>
    <property type="project" value="InterPro"/>
</dbReference>
<keyword evidence="14" id="KW-1185">Reference proteome</keyword>
<dbReference type="InterPro" id="IPR029021">
    <property type="entry name" value="Prot-tyrosine_phosphatase-like"/>
</dbReference>
<reference evidence="13" key="1">
    <citation type="journal article" date="2023" name="PLoS Negl. Trop. Dis.">
        <title>A genome sequence for Biomphalaria pfeifferi, the major vector snail for the human-infecting parasite Schistosoma mansoni.</title>
        <authorList>
            <person name="Bu L."/>
            <person name="Lu L."/>
            <person name="Laidemitt M.R."/>
            <person name="Zhang S.M."/>
            <person name="Mutuku M."/>
            <person name="Mkoji G."/>
            <person name="Steinauer M."/>
            <person name="Loker E.S."/>
        </authorList>
    </citation>
    <scope>NUCLEOTIDE SEQUENCE</scope>
    <source>
        <strain evidence="13">KasaAsao</strain>
    </source>
</reference>
<evidence type="ECO:0000256" key="5">
    <source>
        <dbReference type="ARBA" id="ARBA00022801"/>
    </source>
</evidence>
<dbReference type="Pfam" id="PF00782">
    <property type="entry name" value="DSPc"/>
    <property type="match status" value="1"/>
</dbReference>
<dbReference type="EC" id="3.1.3.16" evidence="3"/>
<keyword evidence="5" id="KW-0378">Hydrolase</keyword>
<evidence type="ECO:0000256" key="6">
    <source>
        <dbReference type="ARBA" id="ARBA00022912"/>
    </source>
</evidence>
<dbReference type="GO" id="GO:0030837">
    <property type="term" value="P:negative regulation of actin filament polymerization"/>
    <property type="evidence" value="ECO:0007669"/>
    <property type="project" value="InterPro"/>
</dbReference>
<evidence type="ECO:0000256" key="1">
    <source>
        <dbReference type="ARBA" id="ARBA00004245"/>
    </source>
</evidence>
<dbReference type="InterPro" id="IPR043587">
    <property type="entry name" value="Phosphatase_SSH-like"/>
</dbReference>
<evidence type="ECO:0000259" key="10">
    <source>
        <dbReference type="PROSITE" id="PS50054"/>
    </source>
</evidence>
<evidence type="ECO:0000259" key="11">
    <source>
        <dbReference type="PROSITE" id="PS50056"/>
    </source>
</evidence>
<dbReference type="Pfam" id="PF23040">
    <property type="entry name" value="PH_SSH1-like_1st"/>
    <property type="match status" value="1"/>
</dbReference>
<dbReference type="PROSITE" id="PS51998">
    <property type="entry name" value="DEK_C"/>
    <property type="match status" value="1"/>
</dbReference>
<feature type="region of interest" description="Disordered" evidence="9">
    <location>
        <begin position="1492"/>
        <end position="1559"/>
    </location>
</feature>
<dbReference type="GO" id="GO:0004722">
    <property type="term" value="F:protein serine/threonine phosphatase activity"/>
    <property type="evidence" value="ECO:0007669"/>
    <property type="project" value="UniProtKB-EC"/>
</dbReference>
<dbReference type="Pfam" id="PF08766">
    <property type="entry name" value="DEK_C"/>
    <property type="match status" value="1"/>
</dbReference>
<evidence type="ECO:0000313" key="14">
    <source>
        <dbReference type="Proteomes" id="UP001233172"/>
    </source>
</evidence>
<dbReference type="InterPro" id="IPR000340">
    <property type="entry name" value="Dual-sp_phosphatase_cat-dom"/>
</dbReference>
<dbReference type="PROSITE" id="PS00383">
    <property type="entry name" value="TYR_PHOSPHATASE_1"/>
    <property type="match status" value="1"/>
</dbReference>
<dbReference type="GO" id="GO:0005856">
    <property type="term" value="C:cytoskeleton"/>
    <property type="evidence" value="ECO:0007669"/>
    <property type="project" value="UniProtKB-SubCell"/>
</dbReference>
<dbReference type="InterPro" id="IPR043588">
    <property type="entry name" value="SSH-N"/>
</dbReference>
<feature type="domain" description="DEK-C" evidence="12">
    <location>
        <begin position="263"/>
        <end position="318"/>
    </location>
</feature>
<feature type="domain" description="Tyrosine-protein phosphatase" evidence="10">
    <location>
        <begin position="322"/>
        <end position="463"/>
    </location>
</feature>
<feature type="compositionally biased region" description="Low complexity" evidence="9">
    <location>
        <begin position="1499"/>
        <end position="1508"/>
    </location>
</feature>
<evidence type="ECO:0000256" key="2">
    <source>
        <dbReference type="ARBA" id="ARBA00009580"/>
    </source>
</evidence>
<dbReference type="PANTHER" id="PTHR45864">
    <property type="entry name" value="SLINGSHOT PROTEIN PHOSPHATASE HOMOLOG"/>
    <property type="match status" value="1"/>
</dbReference>
<evidence type="ECO:0000256" key="8">
    <source>
        <dbReference type="ARBA" id="ARBA00048336"/>
    </source>
</evidence>
<feature type="region of interest" description="Disordered" evidence="9">
    <location>
        <begin position="602"/>
        <end position="627"/>
    </location>
</feature>
<evidence type="ECO:0000256" key="7">
    <source>
        <dbReference type="ARBA" id="ARBA00023212"/>
    </source>
</evidence>